<gene>
    <name evidence="1" type="ORF">PR048_021159</name>
</gene>
<evidence type="ECO:0000313" key="2">
    <source>
        <dbReference type="Proteomes" id="UP001159363"/>
    </source>
</evidence>
<comment type="caution">
    <text evidence="1">The sequence shown here is derived from an EMBL/GenBank/DDBJ whole genome shotgun (WGS) entry which is preliminary data.</text>
</comment>
<accession>A0ABQ9GXG8</accession>
<proteinExistence type="predicted"/>
<evidence type="ECO:0000313" key="1">
    <source>
        <dbReference type="EMBL" id="KAJ8876712.1"/>
    </source>
</evidence>
<name>A0ABQ9GXG8_9NEOP</name>
<dbReference type="EMBL" id="JARBHB010000008">
    <property type="protein sequence ID" value="KAJ8876712.1"/>
    <property type="molecule type" value="Genomic_DNA"/>
</dbReference>
<keyword evidence="2" id="KW-1185">Reference proteome</keyword>
<organism evidence="1 2">
    <name type="scientific">Dryococelus australis</name>
    <dbReference type="NCBI Taxonomy" id="614101"/>
    <lineage>
        <taxon>Eukaryota</taxon>
        <taxon>Metazoa</taxon>
        <taxon>Ecdysozoa</taxon>
        <taxon>Arthropoda</taxon>
        <taxon>Hexapoda</taxon>
        <taxon>Insecta</taxon>
        <taxon>Pterygota</taxon>
        <taxon>Neoptera</taxon>
        <taxon>Polyneoptera</taxon>
        <taxon>Phasmatodea</taxon>
        <taxon>Verophasmatodea</taxon>
        <taxon>Anareolatae</taxon>
        <taxon>Phasmatidae</taxon>
        <taxon>Eurycanthinae</taxon>
        <taxon>Dryococelus</taxon>
    </lineage>
</organism>
<sequence length="125" mass="14709">MCYKRPILIITKKRTQPDIELKIFNKNIPNVKSVKYLGPTLDRSLTWAEHIKRIANIATGNLISLYPMLKAPLFPRKKKLQLFKEIIRPLLLYGCEIWGYATPINFHEQYQMQAGILVMKQFIDY</sequence>
<reference evidence="1 2" key="1">
    <citation type="submission" date="2023-02" db="EMBL/GenBank/DDBJ databases">
        <title>LHISI_Scaffold_Assembly.</title>
        <authorList>
            <person name="Stuart O.P."/>
            <person name="Cleave R."/>
            <person name="Magrath M.J.L."/>
            <person name="Mikheyev A.S."/>
        </authorList>
    </citation>
    <scope>NUCLEOTIDE SEQUENCE [LARGE SCALE GENOMIC DNA]</scope>
    <source>
        <strain evidence="1">Daus_M_001</strain>
        <tissue evidence="1">Leg muscle</tissue>
    </source>
</reference>
<protein>
    <submittedName>
        <fullName evidence="1">Uncharacterized protein</fullName>
    </submittedName>
</protein>
<dbReference type="Proteomes" id="UP001159363">
    <property type="component" value="Chromosome 7"/>
</dbReference>